<dbReference type="Proteomes" id="UP000334990">
    <property type="component" value="Unassembled WGS sequence"/>
</dbReference>
<keyword evidence="2" id="KW-0645">Protease</keyword>
<dbReference type="GO" id="GO:0004190">
    <property type="term" value="F:aspartic-type endopeptidase activity"/>
    <property type="evidence" value="ECO:0007669"/>
    <property type="project" value="UniProtKB-KW"/>
</dbReference>
<comment type="similarity">
    <text evidence="1">Belongs to the peptidase A31 family.</text>
</comment>
<protein>
    <submittedName>
        <fullName evidence="5">Peptidase M52</fullName>
    </submittedName>
</protein>
<evidence type="ECO:0000256" key="4">
    <source>
        <dbReference type="ARBA" id="ARBA00022801"/>
    </source>
</evidence>
<keyword evidence="4" id="KW-0378">Hydrolase</keyword>
<dbReference type="PRINTS" id="PR00446">
    <property type="entry name" value="HYDRGNUPTAKE"/>
</dbReference>
<gene>
    <name evidence="5" type="ORF">Acor_33360</name>
</gene>
<evidence type="ECO:0000313" key="5">
    <source>
        <dbReference type="EMBL" id="GES01272.1"/>
    </source>
</evidence>
<dbReference type="PANTHER" id="PTHR30302:SF1">
    <property type="entry name" value="HYDROGENASE 2 MATURATION PROTEASE"/>
    <property type="match status" value="1"/>
</dbReference>
<dbReference type="OrthoDB" id="3828930at2"/>
<evidence type="ECO:0000256" key="3">
    <source>
        <dbReference type="ARBA" id="ARBA00022750"/>
    </source>
</evidence>
<sequence>MSRVLVAGIGNIFLGDDGFGVEVVNRLDPAALPATVDVVDYGIRGVHLAYELLDGRHHTLIMVDAMPVDGPPGTLAVVEVDVDGPGDEGPMPVNGHGMHPQAVLDLLRGLGGEVRRVLVVGCAPAAIDELMGLTAPVAAVVEDAVRLVTELACQVAADLAVPGTGQADTECADA</sequence>
<name>A0A5M3VZS8_9ACTN</name>
<keyword evidence="3" id="KW-0064">Aspartyl protease</keyword>
<dbReference type="Gene3D" id="3.40.50.1450">
    <property type="entry name" value="HybD-like"/>
    <property type="match status" value="1"/>
</dbReference>
<dbReference type="EMBL" id="BLAD01000049">
    <property type="protein sequence ID" value="GES01272.1"/>
    <property type="molecule type" value="Genomic_DNA"/>
</dbReference>
<dbReference type="InterPro" id="IPR023430">
    <property type="entry name" value="Pept_HybD-like_dom_sf"/>
</dbReference>
<reference evidence="5 6" key="1">
    <citation type="submission" date="2019-10" db="EMBL/GenBank/DDBJ databases">
        <title>Whole genome shotgun sequence of Acrocarpospora corrugata NBRC 13972.</title>
        <authorList>
            <person name="Ichikawa N."/>
            <person name="Kimura A."/>
            <person name="Kitahashi Y."/>
            <person name="Komaki H."/>
            <person name="Oguchi A."/>
        </authorList>
    </citation>
    <scope>NUCLEOTIDE SEQUENCE [LARGE SCALE GENOMIC DNA]</scope>
    <source>
        <strain evidence="5 6">NBRC 13972</strain>
    </source>
</reference>
<organism evidence="5 6">
    <name type="scientific">Acrocarpospora corrugata</name>
    <dbReference type="NCBI Taxonomy" id="35763"/>
    <lineage>
        <taxon>Bacteria</taxon>
        <taxon>Bacillati</taxon>
        <taxon>Actinomycetota</taxon>
        <taxon>Actinomycetes</taxon>
        <taxon>Streptosporangiales</taxon>
        <taxon>Streptosporangiaceae</taxon>
        <taxon>Acrocarpospora</taxon>
    </lineage>
</organism>
<dbReference type="GO" id="GO:0016485">
    <property type="term" value="P:protein processing"/>
    <property type="evidence" value="ECO:0007669"/>
    <property type="project" value="TreeGrafter"/>
</dbReference>
<evidence type="ECO:0000256" key="2">
    <source>
        <dbReference type="ARBA" id="ARBA00022670"/>
    </source>
</evidence>
<evidence type="ECO:0000256" key="1">
    <source>
        <dbReference type="ARBA" id="ARBA00006814"/>
    </source>
</evidence>
<dbReference type="PANTHER" id="PTHR30302">
    <property type="entry name" value="HYDROGENASE 1 MATURATION PROTEASE"/>
    <property type="match status" value="1"/>
</dbReference>
<keyword evidence="6" id="KW-1185">Reference proteome</keyword>
<accession>A0A5M3VZS8</accession>
<dbReference type="RefSeq" id="WP_155337565.1">
    <property type="nucleotide sequence ID" value="NZ_BAAABN010000032.1"/>
</dbReference>
<dbReference type="SUPFAM" id="SSF53163">
    <property type="entry name" value="HybD-like"/>
    <property type="match status" value="1"/>
</dbReference>
<comment type="caution">
    <text evidence="5">The sequence shown here is derived from an EMBL/GenBank/DDBJ whole genome shotgun (WGS) entry which is preliminary data.</text>
</comment>
<dbReference type="InterPro" id="IPR000671">
    <property type="entry name" value="Peptidase_A31"/>
</dbReference>
<dbReference type="AlphaFoldDB" id="A0A5M3VZS8"/>
<dbReference type="GO" id="GO:0008047">
    <property type="term" value="F:enzyme activator activity"/>
    <property type="evidence" value="ECO:0007669"/>
    <property type="project" value="InterPro"/>
</dbReference>
<evidence type="ECO:0000313" key="6">
    <source>
        <dbReference type="Proteomes" id="UP000334990"/>
    </source>
</evidence>
<proteinExistence type="inferred from homology"/>
<dbReference type="Pfam" id="PF01750">
    <property type="entry name" value="HycI"/>
    <property type="match status" value="1"/>
</dbReference>
<dbReference type="NCBIfam" id="TIGR00072">
    <property type="entry name" value="hydrog_prot"/>
    <property type="match status" value="1"/>
</dbReference>